<gene>
    <name evidence="2" type="ORF">LY90DRAFT_57591</name>
</gene>
<accession>A0A1Y2BRM2</accession>
<comment type="caution">
    <text evidence="2">The sequence shown here is derived from an EMBL/GenBank/DDBJ whole genome shotgun (WGS) entry which is preliminary data.</text>
</comment>
<keyword evidence="3" id="KW-1185">Reference proteome</keyword>
<proteinExistence type="predicted"/>
<feature type="compositionally biased region" description="Basic and acidic residues" evidence="1">
    <location>
        <begin position="42"/>
        <end position="72"/>
    </location>
</feature>
<dbReference type="EMBL" id="MCOG01000146">
    <property type="protein sequence ID" value="ORY36785.1"/>
    <property type="molecule type" value="Genomic_DNA"/>
</dbReference>
<dbReference type="AlphaFoldDB" id="A0A1Y2BRM2"/>
<protein>
    <submittedName>
        <fullName evidence="2">Uncharacterized protein</fullName>
    </submittedName>
</protein>
<feature type="compositionally biased region" description="Polar residues" evidence="1">
    <location>
        <begin position="21"/>
        <end position="35"/>
    </location>
</feature>
<feature type="region of interest" description="Disordered" evidence="1">
    <location>
        <begin position="202"/>
        <end position="239"/>
    </location>
</feature>
<evidence type="ECO:0000313" key="2">
    <source>
        <dbReference type="EMBL" id="ORY36785.1"/>
    </source>
</evidence>
<feature type="region of interest" description="Disordered" evidence="1">
    <location>
        <begin position="19"/>
        <end position="121"/>
    </location>
</feature>
<dbReference type="Proteomes" id="UP000193920">
    <property type="component" value="Unassembled WGS sequence"/>
</dbReference>
<organism evidence="2 3">
    <name type="scientific">Neocallimastix californiae</name>
    <dbReference type="NCBI Taxonomy" id="1754190"/>
    <lineage>
        <taxon>Eukaryota</taxon>
        <taxon>Fungi</taxon>
        <taxon>Fungi incertae sedis</taxon>
        <taxon>Chytridiomycota</taxon>
        <taxon>Chytridiomycota incertae sedis</taxon>
        <taxon>Neocallimastigomycetes</taxon>
        <taxon>Neocallimastigales</taxon>
        <taxon>Neocallimastigaceae</taxon>
        <taxon>Neocallimastix</taxon>
    </lineage>
</organism>
<feature type="compositionally biased region" description="Acidic residues" evidence="1">
    <location>
        <begin position="226"/>
        <end position="239"/>
    </location>
</feature>
<reference evidence="2 3" key="1">
    <citation type="submission" date="2016-08" db="EMBL/GenBank/DDBJ databases">
        <title>A Parts List for Fungal Cellulosomes Revealed by Comparative Genomics.</title>
        <authorList>
            <consortium name="DOE Joint Genome Institute"/>
            <person name="Haitjema C.H."/>
            <person name="Gilmore S.P."/>
            <person name="Henske J.K."/>
            <person name="Solomon K.V."/>
            <person name="De Groot R."/>
            <person name="Kuo A."/>
            <person name="Mondo S.J."/>
            <person name="Salamov A.A."/>
            <person name="Labutti K."/>
            <person name="Zhao Z."/>
            <person name="Chiniquy J."/>
            <person name="Barry K."/>
            <person name="Brewer H.M."/>
            <person name="Purvine S.O."/>
            <person name="Wright A.T."/>
            <person name="Boxma B."/>
            <person name="Van Alen T."/>
            <person name="Hackstein J.H."/>
            <person name="Baker S.E."/>
            <person name="Grigoriev I.V."/>
            <person name="O'Malley M.A."/>
        </authorList>
    </citation>
    <scope>NUCLEOTIDE SEQUENCE [LARGE SCALE GENOMIC DNA]</scope>
    <source>
        <strain evidence="2 3">G1</strain>
    </source>
</reference>
<name>A0A1Y2BRM2_9FUNG</name>
<sequence length="239" mass="28071">MEKDIIKLRESYEILKKKVRSQGNNSYDKNKTTSLKYGINKNEYEKNSNDHDSIRRSRDTLNKKPARNEINKPKKALNSNEVHQVIKKQAERKQQPLKLKSNFNNHKENNSSNDRNIIKKSNPNINIKNNCNESEENYKEIYSDDFDVIEDEDQKFFIPSQEESLKPSTLYKPNLYYSANCSPEPEIKNDNDNLSINEVLNEETNDNEKDNINVNNNNNDIKEIENNNDDDNNNEIEIK</sequence>
<dbReference type="STRING" id="1754190.A0A1Y2BRM2"/>
<feature type="compositionally biased region" description="Low complexity" evidence="1">
    <location>
        <begin position="110"/>
        <end position="121"/>
    </location>
</feature>
<evidence type="ECO:0000256" key="1">
    <source>
        <dbReference type="SAM" id="MobiDB-lite"/>
    </source>
</evidence>
<evidence type="ECO:0000313" key="3">
    <source>
        <dbReference type="Proteomes" id="UP000193920"/>
    </source>
</evidence>